<evidence type="ECO:0000313" key="6">
    <source>
        <dbReference type="Proteomes" id="UP000295247"/>
    </source>
</evidence>
<keyword evidence="3" id="KW-0676">Redox-active center</keyword>
<dbReference type="SUPFAM" id="SSF52833">
    <property type="entry name" value="Thioredoxin-like"/>
    <property type="match status" value="1"/>
</dbReference>
<evidence type="ECO:0000256" key="2">
    <source>
        <dbReference type="ARBA" id="ARBA00022748"/>
    </source>
</evidence>
<name>A0A4R4AJS3_MARGR</name>
<comment type="subcellular location">
    <subcellularLocation>
        <location evidence="1">Cell envelope</location>
    </subcellularLocation>
</comment>
<reference evidence="5 6" key="1">
    <citation type="submission" date="2019-03" db="EMBL/GenBank/DDBJ databases">
        <title>Genomic Encyclopedia of Type Strains, Phase IV (KMG-IV): sequencing the most valuable type-strain genomes for metagenomic binning, comparative biology and taxonomic classification.</title>
        <authorList>
            <person name="Goeker M."/>
        </authorList>
    </citation>
    <scope>NUCLEOTIDE SEQUENCE [LARGE SCALE GENOMIC DNA]</scope>
    <source>
        <strain evidence="5 6">DSM 203</strain>
    </source>
</reference>
<dbReference type="GO" id="GO:0015036">
    <property type="term" value="F:disulfide oxidoreductase activity"/>
    <property type="evidence" value="ECO:0007669"/>
    <property type="project" value="UniProtKB-ARBA"/>
</dbReference>
<dbReference type="InterPro" id="IPR013766">
    <property type="entry name" value="Thioredoxin_domain"/>
</dbReference>
<dbReference type="Gene3D" id="3.40.30.10">
    <property type="entry name" value="Glutaredoxin"/>
    <property type="match status" value="1"/>
</dbReference>
<feature type="domain" description="Thioredoxin" evidence="4">
    <location>
        <begin position="42"/>
        <end position="183"/>
    </location>
</feature>
<dbReference type="InterPro" id="IPR017937">
    <property type="entry name" value="Thioredoxin_CS"/>
</dbReference>
<dbReference type="InterPro" id="IPR050553">
    <property type="entry name" value="Thioredoxin_ResA/DsbE_sf"/>
</dbReference>
<dbReference type="Pfam" id="PF08534">
    <property type="entry name" value="Redoxin"/>
    <property type="match status" value="1"/>
</dbReference>
<organism evidence="5 6">
    <name type="scientific">Marichromatium gracile</name>
    <name type="common">Chromatium gracile</name>
    <dbReference type="NCBI Taxonomy" id="1048"/>
    <lineage>
        <taxon>Bacteria</taxon>
        <taxon>Pseudomonadati</taxon>
        <taxon>Pseudomonadota</taxon>
        <taxon>Gammaproteobacteria</taxon>
        <taxon>Chromatiales</taxon>
        <taxon>Chromatiaceae</taxon>
        <taxon>Marichromatium</taxon>
    </lineage>
</organism>
<protein>
    <submittedName>
        <fullName evidence="5">Thiol-disulfide isomerase/thioredoxin</fullName>
    </submittedName>
</protein>
<keyword evidence="2" id="KW-0201">Cytochrome c-type biogenesis</keyword>
<evidence type="ECO:0000259" key="4">
    <source>
        <dbReference type="PROSITE" id="PS51352"/>
    </source>
</evidence>
<dbReference type="PROSITE" id="PS51352">
    <property type="entry name" value="THIOREDOXIN_2"/>
    <property type="match status" value="1"/>
</dbReference>
<dbReference type="PROSITE" id="PS00194">
    <property type="entry name" value="THIOREDOXIN_1"/>
    <property type="match status" value="1"/>
</dbReference>
<dbReference type="EMBL" id="SMDC01000001">
    <property type="protein sequence ID" value="TCW39648.1"/>
    <property type="molecule type" value="Genomic_DNA"/>
</dbReference>
<accession>A0A4R4AJS3</accession>
<dbReference type="GO" id="GO:0016853">
    <property type="term" value="F:isomerase activity"/>
    <property type="evidence" value="ECO:0007669"/>
    <property type="project" value="UniProtKB-KW"/>
</dbReference>
<dbReference type="InterPro" id="IPR013740">
    <property type="entry name" value="Redoxin"/>
</dbReference>
<dbReference type="Proteomes" id="UP000295247">
    <property type="component" value="Unassembled WGS sequence"/>
</dbReference>
<dbReference type="AlphaFoldDB" id="A0A4R4AJS3"/>
<proteinExistence type="predicted"/>
<gene>
    <name evidence="5" type="ORF">EDC29_10160</name>
</gene>
<dbReference type="CDD" id="cd02966">
    <property type="entry name" value="TlpA_like_family"/>
    <property type="match status" value="1"/>
</dbReference>
<dbReference type="InterPro" id="IPR036249">
    <property type="entry name" value="Thioredoxin-like_sf"/>
</dbReference>
<keyword evidence="5" id="KW-0413">Isomerase</keyword>
<evidence type="ECO:0000256" key="3">
    <source>
        <dbReference type="ARBA" id="ARBA00023284"/>
    </source>
</evidence>
<dbReference type="RefSeq" id="WP_123139279.1">
    <property type="nucleotide sequence ID" value="NZ_NRRH01000030.1"/>
</dbReference>
<dbReference type="PANTHER" id="PTHR42852">
    <property type="entry name" value="THIOL:DISULFIDE INTERCHANGE PROTEIN DSBE"/>
    <property type="match status" value="1"/>
</dbReference>
<sequence length="189" mass="20486">MSPAKVVLVTALAGGISIGAAVLGQRWLDQGADRDRHAGLRGGTLDQLPDFRLPDLGGREHTSNAWAGRPLILNFWAVWCPPCATELPLLEQFARTHAETGIRVVAIAVDRPETTRAFLAEHPLDLTVLLADLEAIDLARRLGNRVEGLPFTVAFDARGRRIFSHTGALDQAQFEQLAARLADDPASAR</sequence>
<evidence type="ECO:0000313" key="5">
    <source>
        <dbReference type="EMBL" id="TCW39648.1"/>
    </source>
</evidence>
<evidence type="ECO:0000256" key="1">
    <source>
        <dbReference type="ARBA" id="ARBA00004196"/>
    </source>
</evidence>
<dbReference type="GO" id="GO:0030313">
    <property type="term" value="C:cell envelope"/>
    <property type="evidence" value="ECO:0007669"/>
    <property type="project" value="UniProtKB-SubCell"/>
</dbReference>
<comment type="caution">
    <text evidence="5">The sequence shown here is derived from an EMBL/GenBank/DDBJ whole genome shotgun (WGS) entry which is preliminary data.</text>
</comment>
<dbReference type="PANTHER" id="PTHR42852:SF17">
    <property type="entry name" value="THIOREDOXIN-LIKE PROTEIN HI_1115"/>
    <property type="match status" value="1"/>
</dbReference>
<dbReference type="GO" id="GO:0017004">
    <property type="term" value="P:cytochrome complex assembly"/>
    <property type="evidence" value="ECO:0007669"/>
    <property type="project" value="UniProtKB-KW"/>
</dbReference>